<proteinExistence type="predicted"/>
<dbReference type="Proteomes" id="UP001418637">
    <property type="component" value="Unassembled WGS sequence"/>
</dbReference>
<protein>
    <submittedName>
        <fullName evidence="3">Uncharacterized protein</fullName>
    </submittedName>
</protein>
<reference evidence="3 4" key="1">
    <citation type="submission" date="2024-04" db="EMBL/GenBank/DDBJ databases">
        <title>A novel species isolated from cricket.</title>
        <authorList>
            <person name="Wang H.-C."/>
        </authorList>
    </citation>
    <scope>NUCLEOTIDE SEQUENCE [LARGE SCALE GENOMIC DNA]</scope>
    <source>
        <strain evidence="3 4">WL0021</strain>
    </source>
</reference>
<name>A0ABV0BHU8_9HYPH</name>
<keyword evidence="2" id="KW-0812">Transmembrane</keyword>
<dbReference type="EMBL" id="JBBYXI010000001">
    <property type="protein sequence ID" value="MEN3929861.1"/>
    <property type="molecule type" value="Genomic_DNA"/>
</dbReference>
<keyword evidence="2" id="KW-0472">Membrane</keyword>
<comment type="caution">
    <text evidence="3">The sequence shown here is derived from an EMBL/GenBank/DDBJ whole genome shotgun (WGS) entry which is preliminary data.</text>
</comment>
<dbReference type="RefSeq" id="WP_346335842.1">
    <property type="nucleotide sequence ID" value="NZ_JBBYXI010000001.1"/>
</dbReference>
<organism evidence="3 4">
    <name type="scientific">Hohaiivirga grylli</name>
    <dbReference type="NCBI Taxonomy" id="3133970"/>
    <lineage>
        <taxon>Bacteria</taxon>
        <taxon>Pseudomonadati</taxon>
        <taxon>Pseudomonadota</taxon>
        <taxon>Alphaproteobacteria</taxon>
        <taxon>Hyphomicrobiales</taxon>
        <taxon>Methylobacteriaceae</taxon>
        <taxon>Hohaiivirga</taxon>
    </lineage>
</organism>
<evidence type="ECO:0000313" key="4">
    <source>
        <dbReference type="Proteomes" id="UP001418637"/>
    </source>
</evidence>
<evidence type="ECO:0000313" key="3">
    <source>
        <dbReference type="EMBL" id="MEN3929861.1"/>
    </source>
</evidence>
<keyword evidence="4" id="KW-1185">Reference proteome</keyword>
<feature type="transmembrane region" description="Helical" evidence="2">
    <location>
        <begin position="12"/>
        <end position="33"/>
    </location>
</feature>
<keyword evidence="2" id="KW-1133">Transmembrane helix</keyword>
<feature type="region of interest" description="Disordered" evidence="1">
    <location>
        <begin position="85"/>
        <end position="111"/>
    </location>
</feature>
<gene>
    <name evidence="3" type="ORF">WJT86_02145</name>
</gene>
<evidence type="ECO:0000256" key="2">
    <source>
        <dbReference type="SAM" id="Phobius"/>
    </source>
</evidence>
<accession>A0ABV0BHU8</accession>
<sequence length="111" mass="12002">MRIFPERPVLRLFVINGVMGAVIGMVLASIFIFGDFFGLYQTMQRSIGVIAGWAMLSYVFACTFAGLAMATAVMLHWDRGDDDDDKGGGLGSRADDAPGFQAVPVRVRSGH</sequence>
<feature type="transmembrane region" description="Helical" evidence="2">
    <location>
        <begin position="53"/>
        <end position="77"/>
    </location>
</feature>
<evidence type="ECO:0000256" key="1">
    <source>
        <dbReference type="SAM" id="MobiDB-lite"/>
    </source>
</evidence>